<dbReference type="OrthoDB" id="9804325at2"/>
<evidence type="ECO:0000256" key="3">
    <source>
        <dbReference type="ARBA" id="ARBA00022801"/>
    </source>
</evidence>
<dbReference type="InterPro" id="IPR001650">
    <property type="entry name" value="Helicase_C-like"/>
</dbReference>
<dbReference type="InterPro" id="IPR012340">
    <property type="entry name" value="NA-bd_OB-fold"/>
</dbReference>
<accession>A0A1M5D2F0</accession>
<protein>
    <recommendedName>
        <fullName evidence="8">Probable DNA 3'-5' helicase RecG</fullName>
    </recommendedName>
</protein>
<evidence type="ECO:0000256" key="2">
    <source>
        <dbReference type="ARBA" id="ARBA00022763"/>
    </source>
</evidence>
<dbReference type="InterPro" id="IPR011545">
    <property type="entry name" value="DEAD/DEAH_box_helicase_dom"/>
</dbReference>
<sequence length="741" mass="78275">MVTLETPLGDVVGGRTATALAKAFDMRSVGDLLAHYPRRLAERGELSDIASLRVDDEVTVVADVRSVADKGFRGRGERREVVVSDGRASLQLVFFGKGKYRARDLQPGRRGLFSGKVGEFNRTRQLVHPDYQLFPADATDDLPGAAGIDADTYAGRLIPVYPATNAVRTWAIAAAVHQALVVLDAVPDPLDAQLRVRRGLLPLDTALRAMHEPADRAQWAAARARLAWDEALGVQLALAQRRRHAGAHPTQARPPRRDGLLAAFDARLPFELTAGQRDVGDQVAAELGSERPMHRLLQGEVGSGKTVVALRAMLQAVDAGGQAALLAPTEVLAAQHARTIEAMLGPLARGGQLGGSDTATRVALLTGSLPAAARKTALLDAAGGAAGIVVGTHALIQQHVQFADLALVVVDEQHRFGVEQRDALRGKAAHPPHVLVMTATPIPRTVAMTVFGDLETSTLAELPAGRAPIATSVVPASEKPAWLDRAWQRIREEVGTGRQAYVVCPRVGADAGGSADGAGVEDDDGSDEPPDDDDTGRRPPLAVSDVAPMLAEGPLQGLRLGVLHGRLPAEEKDRVMRAFAAGDLDVLVATTVIEVGVDVPNATVMAVLDADRFGVSQLHQLRGRVGRGGHAGLCLLVSDAPGGSPARERLDAVAATTDGFALARLDVEQRREGDVLGSAQSGRRRQLRLLSLLRDEDVIAAARTEAADLVAADPDLAGHPGLAAQVARLVDDERAEFLEKG</sequence>
<dbReference type="PROSITE" id="PS51192">
    <property type="entry name" value="HELICASE_ATP_BIND_1"/>
    <property type="match status" value="1"/>
</dbReference>
<keyword evidence="13" id="KW-1185">Reference proteome</keyword>
<keyword evidence="2" id="KW-0227">DNA damage</keyword>
<dbReference type="InterPro" id="IPR045562">
    <property type="entry name" value="RecG_dom3_C"/>
</dbReference>
<organism evidence="12 13">
    <name type="scientific">Jatrophihabitans endophyticus</name>
    <dbReference type="NCBI Taxonomy" id="1206085"/>
    <lineage>
        <taxon>Bacteria</taxon>
        <taxon>Bacillati</taxon>
        <taxon>Actinomycetota</taxon>
        <taxon>Actinomycetes</taxon>
        <taxon>Jatrophihabitantales</taxon>
        <taxon>Jatrophihabitantaceae</taxon>
        <taxon>Jatrophihabitans</taxon>
    </lineage>
</organism>
<dbReference type="STRING" id="1206085.SAMN05443575_0430"/>
<keyword evidence="1" id="KW-0547">Nucleotide-binding</keyword>
<dbReference type="GO" id="GO:0016787">
    <property type="term" value="F:hydrolase activity"/>
    <property type="evidence" value="ECO:0007669"/>
    <property type="project" value="UniProtKB-KW"/>
</dbReference>
<evidence type="ECO:0000313" key="12">
    <source>
        <dbReference type="EMBL" id="SHF61035.1"/>
    </source>
</evidence>
<dbReference type="PANTHER" id="PTHR47964:SF1">
    <property type="entry name" value="ATP-DEPENDENT DNA HELICASE HOMOLOG RECG, CHLOROPLASTIC"/>
    <property type="match status" value="1"/>
</dbReference>
<keyword evidence="4 12" id="KW-0347">Helicase</keyword>
<dbReference type="SMART" id="SM00490">
    <property type="entry name" value="HELICc"/>
    <property type="match status" value="1"/>
</dbReference>
<reference evidence="12 13" key="1">
    <citation type="submission" date="2016-11" db="EMBL/GenBank/DDBJ databases">
        <authorList>
            <person name="Jaros S."/>
            <person name="Januszkiewicz K."/>
            <person name="Wedrychowicz H."/>
        </authorList>
    </citation>
    <scope>NUCLEOTIDE SEQUENCE [LARGE SCALE GENOMIC DNA]</scope>
    <source>
        <strain evidence="12 13">DSM 45627</strain>
    </source>
</reference>
<keyword evidence="3" id="KW-0378">Hydrolase</keyword>
<dbReference type="Gene3D" id="2.40.50.140">
    <property type="entry name" value="Nucleic acid-binding proteins"/>
    <property type="match status" value="1"/>
</dbReference>
<dbReference type="Proteomes" id="UP000186132">
    <property type="component" value="Unassembled WGS sequence"/>
</dbReference>
<dbReference type="GO" id="GO:0005524">
    <property type="term" value="F:ATP binding"/>
    <property type="evidence" value="ECO:0007669"/>
    <property type="project" value="UniProtKB-KW"/>
</dbReference>
<evidence type="ECO:0000259" key="10">
    <source>
        <dbReference type="PROSITE" id="PS51192"/>
    </source>
</evidence>
<gene>
    <name evidence="12" type="ORF">SAMN05443575_0430</name>
</gene>
<dbReference type="Pfam" id="PF19833">
    <property type="entry name" value="RecG_dom3_C"/>
    <property type="match status" value="1"/>
</dbReference>
<proteinExistence type="predicted"/>
<evidence type="ECO:0000256" key="9">
    <source>
        <dbReference type="SAM" id="MobiDB-lite"/>
    </source>
</evidence>
<dbReference type="GO" id="GO:0006281">
    <property type="term" value="P:DNA repair"/>
    <property type="evidence" value="ECO:0007669"/>
    <property type="project" value="UniProtKB-KW"/>
</dbReference>
<dbReference type="Pfam" id="PF00271">
    <property type="entry name" value="Helicase_C"/>
    <property type="match status" value="1"/>
</dbReference>
<dbReference type="SUPFAM" id="SSF52540">
    <property type="entry name" value="P-loop containing nucleoside triphosphate hydrolases"/>
    <property type="match status" value="2"/>
</dbReference>
<dbReference type="Gene3D" id="3.40.50.300">
    <property type="entry name" value="P-loop containing nucleotide triphosphate hydrolases"/>
    <property type="match status" value="2"/>
</dbReference>
<feature type="region of interest" description="Disordered" evidence="9">
    <location>
        <begin position="512"/>
        <end position="541"/>
    </location>
</feature>
<dbReference type="RefSeq" id="WP_073385299.1">
    <property type="nucleotide sequence ID" value="NZ_FQVU01000001.1"/>
</dbReference>
<keyword evidence="5" id="KW-0067">ATP-binding</keyword>
<evidence type="ECO:0000256" key="7">
    <source>
        <dbReference type="ARBA" id="ARBA00023204"/>
    </source>
</evidence>
<feature type="domain" description="Helicase ATP-binding" evidence="10">
    <location>
        <begin position="286"/>
        <end position="459"/>
    </location>
</feature>
<dbReference type="PANTHER" id="PTHR47964">
    <property type="entry name" value="ATP-DEPENDENT DNA HELICASE HOMOLOG RECG, CHLOROPLASTIC"/>
    <property type="match status" value="1"/>
</dbReference>
<keyword evidence="7" id="KW-0234">DNA repair</keyword>
<dbReference type="Pfam" id="PF17191">
    <property type="entry name" value="RecG_wedge"/>
    <property type="match status" value="1"/>
</dbReference>
<dbReference type="PROSITE" id="PS51194">
    <property type="entry name" value="HELICASE_CTER"/>
    <property type="match status" value="1"/>
</dbReference>
<dbReference type="InterPro" id="IPR027417">
    <property type="entry name" value="P-loop_NTPase"/>
</dbReference>
<dbReference type="InterPro" id="IPR047112">
    <property type="entry name" value="RecG/Mfd"/>
</dbReference>
<evidence type="ECO:0000256" key="5">
    <source>
        <dbReference type="ARBA" id="ARBA00022840"/>
    </source>
</evidence>
<dbReference type="EMBL" id="FQVU01000001">
    <property type="protein sequence ID" value="SHF61035.1"/>
    <property type="molecule type" value="Genomic_DNA"/>
</dbReference>
<evidence type="ECO:0000259" key="11">
    <source>
        <dbReference type="PROSITE" id="PS51194"/>
    </source>
</evidence>
<dbReference type="SUPFAM" id="SSF50249">
    <property type="entry name" value="Nucleic acid-binding proteins"/>
    <property type="match status" value="1"/>
</dbReference>
<dbReference type="InterPro" id="IPR033454">
    <property type="entry name" value="RecG_wedge"/>
</dbReference>
<dbReference type="InterPro" id="IPR014001">
    <property type="entry name" value="Helicase_ATP-bd"/>
</dbReference>
<feature type="compositionally biased region" description="Acidic residues" evidence="9">
    <location>
        <begin position="519"/>
        <end position="534"/>
    </location>
</feature>
<dbReference type="SMART" id="SM00487">
    <property type="entry name" value="DEXDc"/>
    <property type="match status" value="1"/>
</dbReference>
<feature type="domain" description="Helicase C-terminal" evidence="11">
    <location>
        <begin position="482"/>
        <end position="668"/>
    </location>
</feature>
<dbReference type="GO" id="GO:0003677">
    <property type="term" value="F:DNA binding"/>
    <property type="evidence" value="ECO:0007669"/>
    <property type="project" value="UniProtKB-KW"/>
</dbReference>
<evidence type="ECO:0000256" key="6">
    <source>
        <dbReference type="ARBA" id="ARBA00023125"/>
    </source>
</evidence>
<dbReference type="Pfam" id="PF00270">
    <property type="entry name" value="DEAD"/>
    <property type="match status" value="1"/>
</dbReference>
<evidence type="ECO:0000256" key="4">
    <source>
        <dbReference type="ARBA" id="ARBA00022806"/>
    </source>
</evidence>
<keyword evidence="6" id="KW-0238">DNA-binding</keyword>
<dbReference type="CDD" id="cd04488">
    <property type="entry name" value="RecG_wedge_OBF"/>
    <property type="match status" value="1"/>
</dbReference>
<evidence type="ECO:0000256" key="1">
    <source>
        <dbReference type="ARBA" id="ARBA00022741"/>
    </source>
</evidence>
<dbReference type="NCBIfam" id="NF008167">
    <property type="entry name" value="PRK10917.2-1"/>
    <property type="match status" value="1"/>
</dbReference>
<dbReference type="GO" id="GO:0003678">
    <property type="term" value="F:DNA helicase activity"/>
    <property type="evidence" value="ECO:0007669"/>
    <property type="project" value="TreeGrafter"/>
</dbReference>
<evidence type="ECO:0000256" key="8">
    <source>
        <dbReference type="ARBA" id="ARBA00049819"/>
    </source>
</evidence>
<dbReference type="AlphaFoldDB" id="A0A1M5D2F0"/>
<name>A0A1M5D2F0_9ACTN</name>
<evidence type="ECO:0000313" key="13">
    <source>
        <dbReference type="Proteomes" id="UP000186132"/>
    </source>
</evidence>